<organism evidence="2 3">
    <name type="scientific">Oryza meyeriana var. granulata</name>
    <dbReference type="NCBI Taxonomy" id="110450"/>
    <lineage>
        <taxon>Eukaryota</taxon>
        <taxon>Viridiplantae</taxon>
        <taxon>Streptophyta</taxon>
        <taxon>Embryophyta</taxon>
        <taxon>Tracheophyta</taxon>
        <taxon>Spermatophyta</taxon>
        <taxon>Magnoliopsida</taxon>
        <taxon>Liliopsida</taxon>
        <taxon>Poales</taxon>
        <taxon>Poaceae</taxon>
        <taxon>BOP clade</taxon>
        <taxon>Oryzoideae</taxon>
        <taxon>Oryzeae</taxon>
        <taxon>Oryzinae</taxon>
        <taxon>Oryza</taxon>
        <taxon>Oryza meyeriana</taxon>
    </lineage>
</organism>
<dbReference type="InterPro" id="IPR043502">
    <property type="entry name" value="DNA/RNA_pol_sf"/>
</dbReference>
<evidence type="ECO:0000313" key="2">
    <source>
        <dbReference type="EMBL" id="KAF0918025.1"/>
    </source>
</evidence>
<dbReference type="SUPFAM" id="SSF56672">
    <property type="entry name" value="DNA/RNA polymerases"/>
    <property type="match status" value="1"/>
</dbReference>
<name>A0A6G1DYR6_9ORYZ</name>
<accession>A0A6G1DYR6</accession>
<feature type="domain" description="Reverse transcriptase Ty1/copia-type" evidence="1">
    <location>
        <begin position="11"/>
        <end position="175"/>
    </location>
</feature>
<evidence type="ECO:0000259" key="1">
    <source>
        <dbReference type="Pfam" id="PF07727"/>
    </source>
</evidence>
<dbReference type="AlphaFoldDB" id="A0A6G1DYR6"/>
<reference evidence="2 3" key="1">
    <citation type="submission" date="2019-11" db="EMBL/GenBank/DDBJ databases">
        <title>Whole genome sequence of Oryza granulata.</title>
        <authorList>
            <person name="Li W."/>
        </authorList>
    </citation>
    <scope>NUCLEOTIDE SEQUENCE [LARGE SCALE GENOMIC DNA]</scope>
    <source>
        <strain evidence="3">cv. Menghai</strain>
        <tissue evidence="2">Leaf</tissue>
    </source>
</reference>
<dbReference type="EMBL" id="SPHZ02000005">
    <property type="protein sequence ID" value="KAF0918025.1"/>
    <property type="molecule type" value="Genomic_DNA"/>
</dbReference>
<proteinExistence type="predicted"/>
<gene>
    <name evidence="2" type="ORF">E2562_021716</name>
</gene>
<dbReference type="Proteomes" id="UP000479710">
    <property type="component" value="Unassembled WGS sequence"/>
</dbReference>
<dbReference type="OrthoDB" id="1930494at2759"/>
<comment type="caution">
    <text evidence="2">The sequence shown here is derived from an EMBL/GenBank/DDBJ whole genome shotgun (WGS) entry which is preliminary data.</text>
</comment>
<evidence type="ECO:0000313" key="3">
    <source>
        <dbReference type="Proteomes" id="UP000479710"/>
    </source>
</evidence>
<keyword evidence="3" id="KW-1185">Reference proteome</keyword>
<dbReference type="Pfam" id="PF07727">
    <property type="entry name" value="RVT_2"/>
    <property type="match status" value="1"/>
</dbReference>
<sequence length="179" mass="20420">MREEMRSIEDNSTWELVALPTRHRAIGLKWVFKVERDEHGNVIQHKVRLVAKGYVQRAGIDFDEVFAPVARMESMHMLLALAAHERWTVHHMDVKSAFLNGDLKEEVYVSQLPGFVVNDSEQKVLCLRKALYGLRQAPRAWNAKLDASLVSLGFQRSSSEHGIYMRNKGASQLIHGKAD</sequence>
<protein>
    <recommendedName>
        <fullName evidence="1">Reverse transcriptase Ty1/copia-type domain-containing protein</fullName>
    </recommendedName>
</protein>
<dbReference type="InterPro" id="IPR013103">
    <property type="entry name" value="RVT_2"/>
</dbReference>